<name>A0A0H2MB64_9PROT</name>
<dbReference type="PANTHER" id="PTHR45772">
    <property type="entry name" value="CONSERVED COMPONENT OF ABC TRANSPORTER FOR NATURAL AMINO ACIDS-RELATED"/>
    <property type="match status" value="1"/>
</dbReference>
<dbReference type="InterPro" id="IPR027417">
    <property type="entry name" value="P-loop_NTPase"/>
</dbReference>
<keyword evidence="3" id="KW-0067">ATP-binding</keyword>
<evidence type="ECO:0000256" key="3">
    <source>
        <dbReference type="ARBA" id="ARBA00022840"/>
    </source>
</evidence>
<comment type="caution">
    <text evidence="5">The sequence shown here is derived from an EMBL/GenBank/DDBJ whole genome shotgun (WGS) entry which is preliminary data.</text>
</comment>
<keyword evidence="1" id="KW-0813">Transport</keyword>
<dbReference type="GO" id="GO:0015188">
    <property type="term" value="F:L-isoleucine transmembrane transporter activity"/>
    <property type="evidence" value="ECO:0007669"/>
    <property type="project" value="TreeGrafter"/>
</dbReference>
<protein>
    <submittedName>
        <fullName evidence="5">ABC transporter</fullName>
    </submittedName>
</protein>
<dbReference type="GO" id="GO:0042941">
    <property type="term" value="P:D-alanine transmembrane transport"/>
    <property type="evidence" value="ECO:0007669"/>
    <property type="project" value="TreeGrafter"/>
</dbReference>
<dbReference type="EMBL" id="LAQL01000013">
    <property type="protein sequence ID" value="KLN59563.1"/>
    <property type="molecule type" value="Genomic_DNA"/>
</dbReference>
<dbReference type="GO" id="GO:1903805">
    <property type="term" value="P:L-valine import across plasma membrane"/>
    <property type="evidence" value="ECO:0007669"/>
    <property type="project" value="TreeGrafter"/>
</dbReference>
<reference evidence="5 6" key="1">
    <citation type="submission" date="2015-03" db="EMBL/GenBank/DDBJ databases">
        <title>Genome Sequence of Kiloniella spongiae MEBiC09566, isolated from a marine sponge.</title>
        <authorList>
            <person name="Shao Z."/>
            <person name="Wang L."/>
            <person name="Li X."/>
        </authorList>
    </citation>
    <scope>NUCLEOTIDE SEQUENCE [LARGE SCALE GENOMIC DNA]</scope>
    <source>
        <strain evidence="5 6">MEBiC09566</strain>
    </source>
</reference>
<dbReference type="GO" id="GO:0005524">
    <property type="term" value="F:ATP binding"/>
    <property type="evidence" value="ECO:0007669"/>
    <property type="project" value="UniProtKB-KW"/>
</dbReference>
<dbReference type="GO" id="GO:0016887">
    <property type="term" value="F:ATP hydrolysis activity"/>
    <property type="evidence" value="ECO:0007669"/>
    <property type="project" value="InterPro"/>
</dbReference>
<dbReference type="GO" id="GO:0005886">
    <property type="term" value="C:plasma membrane"/>
    <property type="evidence" value="ECO:0007669"/>
    <property type="project" value="TreeGrafter"/>
</dbReference>
<evidence type="ECO:0000313" key="5">
    <source>
        <dbReference type="EMBL" id="KLN59563.1"/>
    </source>
</evidence>
<dbReference type="CDD" id="cd03219">
    <property type="entry name" value="ABC_Mj1267_LivG_branched"/>
    <property type="match status" value="1"/>
</dbReference>
<dbReference type="GO" id="GO:0005304">
    <property type="term" value="F:L-valine transmembrane transporter activity"/>
    <property type="evidence" value="ECO:0007669"/>
    <property type="project" value="TreeGrafter"/>
</dbReference>
<dbReference type="InterPro" id="IPR032823">
    <property type="entry name" value="BCA_ABC_TP_C"/>
</dbReference>
<dbReference type="SUPFAM" id="SSF52540">
    <property type="entry name" value="P-loop containing nucleoside triphosphate hydrolases"/>
    <property type="match status" value="1"/>
</dbReference>
<dbReference type="PATRIC" id="fig|1489064.4.peg.385"/>
<evidence type="ECO:0000256" key="2">
    <source>
        <dbReference type="ARBA" id="ARBA00022741"/>
    </source>
</evidence>
<evidence type="ECO:0000259" key="4">
    <source>
        <dbReference type="PROSITE" id="PS50893"/>
    </source>
</evidence>
<dbReference type="GO" id="GO:0015192">
    <property type="term" value="F:L-phenylalanine transmembrane transporter activity"/>
    <property type="evidence" value="ECO:0007669"/>
    <property type="project" value="TreeGrafter"/>
</dbReference>
<dbReference type="AlphaFoldDB" id="A0A0H2MB64"/>
<gene>
    <name evidence="5" type="ORF">WH96_16985</name>
</gene>
<dbReference type="InterPro" id="IPR003593">
    <property type="entry name" value="AAA+_ATPase"/>
</dbReference>
<organism evidence="5 6">
    <name type="scientific">Kiloniella spongiae</name>
    <dbReference type="NCBI Taxonomy" id="1489064"/>
    <lineage>
        <taxon>Bacteria</taxon>
        <taxon>Pseudomonadati</taxon>
        <taxon>Pseudomonadota</taxon>
        <taxon>Alphaproteobacteria</taxon>
        <taxon>Rhodospirillales</taxon>
        <taxon>Kiloniellaceae</taxon>
        <taxon>Kiloniella</taxon>
    </lineage>
</organism>
<feature type="domain" description="ABC transporter" evidence="4">
    <location>
        <begin position="5"/>
        <end position="247"/>
    </location>
</feature>
<dbReference type="Gene3D" id="3.40.50.300">
    <property type="entry name" value="P-loop containing nucleotide triphosphate hydrolases"/>
    <property type="match status" value="1"/>
</dbReference>
<dbReference type="OrthoDB" id="9779872at2"/>
<accession>A0A0H2MB64</accession>
<dbReference type="Pfam" id="PF00005">
    <property type="entry name" value="ABC_tran"/>
    <property type="match status" value="1"/>
</dbReference>
<dbReference type="Proteomes" id="UP000035444">
    <property type="component" value="Unassembled WGS sequence"/>
</dbReference>
<proteinExistence type="predicted"/>
<dbReference type="SMART" id="SM00382">
    <property type="entry name" value="AAA"/>
    <property type="match status" value="1"/>
</dbReference>
<dbReference type="PROSITE" id="PS50893">
    <property type="entry name" value="ABC_TRANSPORTER_2"/>
    <property type="match status" value="1"/>
</dbReference>
<dbReference type="GO" id="GO:0015808">
    <property type="term" value="P:L-alanine transport"/>
    <property type="evidence" value="ECO:0007669"/>
    <property type="project" value="TreeGrafter"/>
</dbReference>
<dbReference type="PANTHER" id="PTHR45772:SF7">
    <property type="entry name" value="AMINO ACID ABC TRANSPORTER ATP-BINDING PROTEIN"/>
    <property type="match status" value="1"/>
</dbReference>
<evidence type="ECO:0000313" key="6">
    <source>
        <dbReference type="Proteomes" id="UP000035444"/>
    </source>
</evidence>
<dbReference type="GO" id="GO:1903806">
    <property type="term" value="P:L-isoleucine import across plasma membrane"/>
    <property type="evidence" value="ECO:0007669"/>
    <property type="project" value="TreeGrafter"/>
</dbReference>
<keyword evidence="2" id="KW-0547">Nucleotide-binding</keyword>
<dbReference type="InterPro" id="IPR003439">
    <property type="entry name" value="ABC_transporter-like_ATP-bd"/>
</dbReference>
<evidence type="ECO:0000256" key="1">
    <source>
        <dbReference type="ARBA" id="ARBA00022448"/>
    </source>
</evidence>
<dbReference type="Pfam" id="PF12399">
    <property type="entry name" value="BCA_ABC_TP_C"/>
    <property type="match status" value="1"/>
</dbReference>
<dbReference type="InterPro" id="IPR051120">
    <property type="entry name" value="ABC_AA/LPS_Transport"/>
</dbReference>
<sequence>MSKLLEVSNVRVQFGGVVAVDDVSFSLNEGELLGFIGPNGAGKTTMMRAITGVVTPTSGSIVLDDKELVGLAVHSRVRMGLGFSQQLVKPFRNMTVLENVTLTAGSRHTRSPLGALFKVDRERDRTRAKELLELVGIVDAADADPSNLPLGYLKRLEVARALALDPTLLLLDEPLAGLNHAEAHKLADMIVDLNSAGRSIILIEHNLGEVMRICSRLVVQDNGNKIADGDPESVMNTPAVRAAYLGEDMDNAAA</sequence>
<keyword evidence="6" id="KW-1185">Reference proteome</keyword>
<dbReference type="STRING" id="1489064.WH96_16985"/>
<dbReference type="RefSeq" id="WP_047765413.1">
    <property type="nucleotide sequence ID" value="NZ_LAQL01000013.1"/>
</dbReference>